<evidence type="ECO:0000313" key="2">
    <source>
        <dbReference type="Proteomes" id="UP000515856"/>
    </source>
</evidence>
<dbReference type="EMBL" id="CP060636">
    <property type="protein sequence ID" value="QNM12307.1"/>
    <property type="molecule type" value="Genomic_DNA"/>
</dbReference>
<name>A0A7G9GNC5_9FIRM</name>
<protein>
    <submittedName>
        <fullName evidence="1">Uncharacterized protein</fullName>
    </submittedName>
</protein>
<reference evidence="1 2" key="1">
    <citation type="submission" date="2020-08" db="EMBL/GenBank/DDBJ databases">
        <authorList>
            <person name="Liu C."/>
            <person name="Sun Q."/>
        </authorList>
    </citation>
    <scope>NUCLEOTIDE SEQUENCE [LARGE SCALE GENOMIC DNA]</scope>
    <source>
        <strain evidence="1 2">NSJ-61</strain>
    </source>
</reference>
<evidence type="ECO:0000313" key="1">
    <source>
        <dbReference type="EMBL" id="QNM12307.1"/>
    </source>
</evidence>
<dbReference type="AlphaFoldDB" id="A0A7G9GNC5"/>
<keyword evidence="2" id="KW-1185">Reference proteome</keyword>
<dbReference type="KEGG" id="ehn:H9Q80_19045"/>
<dbReference type="RefSeq" id="WP_117455902.1">
    <property type="nucleotide sequence ID" value="NZ_CP060636.1"/>
</dbReference>
<proteinExistence type="predicted"/>
<gene>
    <name evidence="1" type="ORF">H9Q80_19045</name>
</gene>
<organism evidence="1 2">
    <name type="scientific">[Eubacterium] hominis</name>
    <dbReference type="NCBI Taxonomy" id="2764325"/>
    <lineage>
        <taxon>Bacteria</taxon>
        <taxon>Bacillati</taxon>
        <taxon>Bacillota</taxon>
        <taxon>Erysipelotrichia</taxon>
        <taxon>Erysipelotrichales</taxon>
        <taxon>Erysipelotrichaceae</taxon>
        <taxon>Amedibacillus</taxon>
    </lineage>
</organism>
<dbReference type="Proteomes" id="UP000515856">
    <property type="component" value="Chromosome"/>
</dbReference>
<sequence length="93" mass="10715">MKLSVIDVLQTYGVEMPKSFLQGEELRNAANDIDILHENILKTHNENDTTLLEEQLAELEHACFTKMNLELAAYFKQGFKMGMRLAKELNDEE</sequence>
<accession>A0A7G9GNC5</accession>